<evidence type="ECO:0000313" key="2">
    <source>
        <dbReference type="EnsemblMetazoa" id="GAUT048062-PA"/>
    </source>
</evidence>
<keyword evidence="1" id="KW-0812">Transmembrane</keyword>
<keyword evidence="1" id="KW-1133">Transmembrane helix</keyword>
<protein>
    <submittedName>
        <fullName evidence="2">Uncharacterized protein</fullName>
    </submittedName>
</protein>
<name>A0A1A9VUI1_GLOAU</name>
<dbReference type="VEuPathDB" id="VectorBase:GAUT048062"/>
<evidence type="ECO:0000313" key="3">
    <source>
        <dbReference type="Proteomes" id="UP000078200"/>
    </source>
</evidence>
<feature type="transmembrane region" description="Helical" evidence="1">
    <location>
        <begin position="20"/>
        <end position="45"/>
    </location>
</feature>
<organism evidence="2 3">
    <name type="scientific">Glossina austeni</name>
    <name type="common">Savannah tsetse fly</name>
    <dbReference type="NCBI Taxonomy" id="7395"/>
    <lineage>
        <taxon>Eukaryota</taxon>
        <taxon>Metazoa</taxon>
        <taxon>Ecdysozoa</taxon>
        <taxon>Arthropoda</taxon>
        <taxon>Hexapoda</taxon>
        <taxon>Insecta</taxon>
        <taxon>Pterygota</taxon>
        <taxon>Neoptera</taxon>
        <taxon>Endopterygota</taxon>
        <taxon>Diptera</taxon>
        <taxon>Brachycera</taxon>
        <taxon>Muscomorpha</taxon>
        <taxon>Hippoboscoidea</taxon>
        <taxon>Glossinidae</taxon>
        <taxon>Glossina</taxon>
    </lineage>
</organism>
<keyword evidence="3" id="KW-1185">Reference proteome</keyword>
<dbReference type="Proteomes" id="UP000078200">
    <property type="component" value="Unassembled WGS sequence"/>
</dbReference>
<sequence length="348" mass="40404">MPTAADVRCQLATCQFRFTLLLSLLLFINTICLEMSFVTVHILCVMRQFSMKIIRDLMLSQYDAALEKKKNSFGNRPNDTPIVPKNLPDFFEVMEPFFSFIQNLQQHVLENPIKSCTEFRELRFYLFLFLSRVRVAHYLVCKSGSDLQKGQEERVLGRLFTTKRHAYLNYYEVCKRFSKKIESNDASINELTRWQRIAEIVKLYNDLFMISLLRQSNLRLNERNPWSSLIDSIFVYIIIVVKEKLCPGDFAFSCCSGFSLRGYSYNQVLAQDSRDLRSGAMVSLIFLQKACLKLLHFRSIGSTYRQGGALSYAIALEEVVCQSPPRHGAIIRSSNSVYNTQRYVRDDR</sequence>
<proteinExistence type="predicted"/>
<dbReference type="AlphaFoldDB" id="A0A1A9VUI1"/>
<evidence type="ECO:0000256" key="1">
    <source>
        <dbReference type="SAM" id="Phobius"/>
    </source>
</evidence>
<dbReference type="EnsemblMetazoa" id="GAUT048062-RA">
    <property type="protein sequence ID" value="GAUT048062-PA"/>
    <property type="gene ID" value="GAUT048062"/>
</dbReference>
<accession>A0A1A9VUI1</accession>
<keyword evidence="1" id="KW-0472">Membrane</keyword>
<reference evidence="2" key="1">
    <citation type="submission" date="2020-05" db="UniProtKB">
        <authorList>
            <consortium name="EnsemblMetazoa"/>
        </authorList>
    </citation>
    <scope>IDENTIFICATION</scope>
    <source>
        <strain evidence="2">TTRI</strain>
    </source>
</reference>